<keyword evidence="3" id="KW-1185">Reference proteome</keyword>
<evidence type="ECO:0000256" key="1">
    <source>
        <dbReference type="SAM" id="MobiDB-lite"/>
    </source>
</evidence>
<sequence>MARIVIGEETGSGRRGSRGIMKAERDRAWDARAHEGLWRRFRGACGRVEELKGRDTWGTHASGDQCAPHLVISGPLDLSLIQWRR</sequence>
<evidence type="ECO:0000313" key="2">
    <source>
        <dbReference type="EMBL" id="KAK8529223.1"/>
    </source>
</evidence>
<reference evidence="2 3" key="1">
    <citation type="journal article" date="2024" name="G3 (Bethesda)">
        <title>Genome assembly of Hibiscus sabdariffa L. provides insights into metabolisms of medicinal natural products.</title>
        <authorList>
            <person name="Kim T."/>
        </authorList>
    </citation>
    <scope>NUCLEOTIDE SEQUENCE [LARGE SCALE GENOMIC DNA]</scope>
    <source>
        <strain evidence="2">TK-2024</strain>
        <tissue evidence="2">Old leaves</tissue>
    </source>
</reference>
<dbReference type="Proteomes" id="UP001472677">
    <property type="component" value="Unassembled WGS sequence"/>
</dbReference>
<protein>
    <submittedName>
        <fullName evidence="2">Uncharacterized protein</fullName>
    </submittedName>
</protein>
<dbReference type="EMBL" id="JBBPBM010000036">
    <property type="protein sequence ID" value="KAK8529223.1"/>
    <property type="molecule type" value="Genomic_DNA"/>
</dbReference>
<comment type="caution">
    <text evidence="2">The sequence shown here is derived from an EMBL/GenBank/DDBJ whole genome shotgun (WGS) entry which is preliminary data.</text>
</comment>
<gene>
    <name evidence="2" type="ORF">V6N12_060010</name>
</gene>
<proteinExistence type="predicted"/>
<name>A0ABR2D3Z0_9ROSI</name>
<organism evidence="2 3">
    <name type="scientific">Hibiscus sabdariffa</name>
    <name type="common">roselle</name>
    <dbReference type="NCBI Taxonomy" id="183260"/>
    <lineage>
        <taxon>Eukaryota</taxon>
        <taxon>Viridiplantae</taxon>
        <taxon>Streptophyta</taxon>
        <taxon>Embryophyta</taxon>
        <taxon>Tracheophyta</taxon>
        <taxon>Spermatophyta</taxon>
        <taxon>Magnoliopsida</taxon>
        <taxon>eudicotyledons</taxon>
        <taxon>Gunneridae</taxon>
        <taxon>Pentapetalae</taxon>
        <taxon>rosids</taxon>
        <taxon>malvids</taxon>
        <taxon>Malvales</taxon>
        <taxon>Malvaceae</taxon>
        <taxon>Malvoideae</taxon>
        <taxon>Hibiscus</taxon>
    </lineage>
</organism>
<evidence type="ECO:0000313" key="3">
    <source>
        <dbReference type="Proteomes" id="UP001472677"/>
    </source>
</evidence>
<accession>A0ABR2D3Z0</accession>
<feature type="region of interest" description="Disordered" evidence="1">
    <location>
        <begin position="1"/>
        <end position="21"/>
    </location>
</feature>